<dbReference type="GO" id="GO:0009366">
    <property type="term" value="C:enterobactin synthetase complex"/>
    <property type="evidence" value="ECO:0007669"/>
    <property type="project" value="TreeGrafter"/>
</dbReference>
<dbReference type="Pfam" id="PF00668">
    <property type="entry name" value="Condensation"/>
    <property type="match status" value="1"/>
</dbReference>
<evidence type="ECO:0000313" key="7">
    <source>
        <dbReference type="Proteomes" id="UP001058003"/>
    </source>
</evidence>
<dbReference type="InterPro" id="IPR020845">
    <property type="entry name" value="AMP-binding_CS"/>
</dbReference>
<dbReference type="InterPro" id="IPR000873">
    <property type="entry name" value="AMP-dep_synth/lig_dom"/>
</dbReference>
<dbReference type="SMART" id="SM00823">
    <property type="entry name" value="PKS_PP"/>
    <property type="match status" value="1"/>
</dbReference>
<evidence type="ECO:0000256" key="2">
    <source>
        <dbReference type="ARBA" id="ARBA00022450"/>
    </source>
</evidence>
<keyword evidence="2" id="KW-0596">Phosphopantetheine</keyword>
<dbReference type="Gene3D" id="3.30.559.10">
    <property type="entry name" value="Chloramphenicol acetyltransferase-like domain"/>
    <property type="match status" value="1"/>
</dbReference>
<dbReference type="AlphaFoldDB" id="A0A9Q9MH64"/>
<dbReference type="CDD" id="cd05930">
    <property type="entry name" value="A_NRPS"/>
    <property type="match status" value="1"/>
</dbReference>
<dbReference type="InterPro" id="IPR020806">
    <property type="entry name" value="PKS_PP-bd"/>
</dbReference>
<dbReference type="KEGG" id="daur:Daura_37580"/>
<dbReference type="InterPro" id="IPR045851">
    <property type="entry name" value="AMP-bd_C_sf"/>
</dbReference>
<dbReference type="PANTHER" id="PTHR45527:SF1">
    <property type="entry name" value="FATTY ACID SYNTHASE"/>
    <property type="match status" value="1"/>
</dbReference>
<dbReference type="InterPro" id="IPR042099">
    <property type="entry name" value="ANL_N_sf"/>
</dbReference>
<feature type="region of interest" description="Disordered" evidence="4">
    <location>
        <begin position="984"/>
        <end position="1005"/>
    </location>
</feature>
<dbReference type="Gene3D" id="3.40.50.12780">
    <property type="entry name" value="N-terminal domain of ligase-like"/>
    <property type="match status" value="1"/>
</dbReference>
<reference evidence="6" key="1">
    <citation type="submission" date="2021-04" db="EMBL/GenBank/DDBJ databases">
        <title>Dactylosporangium aurantiacum NRRL B-8018 full assembly.</title>
        <authorList>
            <person name="Hartkoorn R.C."/>
            <person name="Beaudoing E."/>
            <person name="Hot D."/>
        </authorList>
    </citation>
    <scope>NUCLEOTIDE SEQUENCE</scope>
    <source>
        <strain evidence="6">NRRL B-8018</strain>
    </source>
</reference>
<proteinExistence type="predicted"/>
<dbReference type="NCBIfam" id="TIGR01733">
    <property type="entry name" value="AA-adenyl-dom"/>
    <property type="match status" value="1"/>
</dbReference>
<dbReference type="InterPro" id="IPR010071">
    <property type="entry name" value="AA_adenyl_dom"/>
</dbReference>
<dbReference type="GO" id="GO:0009239">
    <property type="term" value="P:enterobactin biosynthetic process"/>
    <property type="evidence" value="ECO:0007669"/>
    <property type="project" value="TreeGrafter"/>
</dbReference>
<dbReference type="InterPro" id="IPR036736">
    <property type="entry name" value="ACP-like_sf"/>
</dbReference>
<dbReference type="SUPFAM" id="SSF56801">
    <property type="entry name" value="Acetyl-CoA synthetase-like"/>
    <property type="match status" value="1"/>
</dbReference>
<keyword evidence="7" id="KW-1185">Reference proteome</keyword>
<feature type="region of interest" description="Disordered" evidence="4">
    <location>
        <begin position="33"/>
        <end position="52"/>
    </location>
</feature>
<evidence type="ECO:0000259" key="5">
    <source>
        <dbReference type="PROSITE" id="PS50075"/>
    </source>
</evidence>
<dbReference type="OrthoDB" id="2472181at2"/>
<dbReference type="Gene3D" id="1.10.1200.10">
    <property type="entry name" value="ACP-like"/>
    <property type="match status" value="1"/>
</dbReference>
<evidence type="ECO:0000256" key="4">
    <source>
        <dbReference type="SAM" id="MobiDB-lite"/>
    </source>
</evidence>
<dbReference type="GO" id="GO:0031177">
    <property type="term" value="F:phosphopantetheine binding"/>
    <property type="evidence" value="ECO:0007669"/>
    <property type="project" value="InterPro"/>
</dbReference>
<accession>A0A9Q9MH64</accession>
<dbReference type="FunFam" id="1.10.1200.10:FF:000016">
    <property type="entry name" value="Non-ribosomal peptide synthase"/>
    <property type="match status" value="1"/>
</dbReference>
<protein>
    <submittedName>
        <fullName evidence="6">Non-ribosomal peptide synthetase</fullName>
    </submittedName>
</protein>
<dbReference type="Gene3D" id="3.30.559.30">
    <property type="entry name" value="Nonribosomal peptide synthetase, condensation domain"/>
    <property type="match status" value="1"/>
</dbReference>
<dbReference type="InterPro" id="IPR006162">
    <property type="entry name" value="Ppantetheine_attach_site"/>
</dbReference>
<dbReference type="InterPro" id="IPR001242">
    <property type="entry name" value="Condensation_dom"/>
</dbReference>
<dbReference type="Proteomes" id="UP001058003">
    <property type="component" value="Chromosome"/>
</dbReference>
<dbReference type="InterPro" id="IPR023213">
    <property type="entry name" value="CAT-like_dom_sf"/>
</dbReference>
<dbReference type="FunFam" id="3.30.300.30:FF:000010">
    <property type="entry name" value="Enterobactin synthetase component F"/>
    <property type="match status" value="1"/>
</dbReference>
<dbReference type="InterPro" id="IPR009081">
    <property type="entry name" value="PP-bd_ACP"/>
</dbReference>
<name>A0A9Q9MH64_9ACTN</name>
<dbReference type="Pfam" id="PF00501">
    <property type="entry name" value="AMP-binding"/>
    <property type="match status" value="1"/>
</dbReference>
<dbReference type="Pfam" id="PF13193">
    <property type="entry name" value="AMP-binding_C"/>
    <property type="match status" value="1"/>
</dbReference>
<dbReference type="GO" id="GO:0047527">
    <property type="term" value="F:2,3-dihydroxybenzoate-serine ligase activity"/>
    <property type="evidence" value="ECO:0007669"/>
    <property type="project" value="TreeGrafter"/>
</dbReference>
<keyword evidence="3" id="KW-0597">Phosphoprotein</keyword>
<gene>
    <name evidence="6" type="ORF">Daura_37580</name>
</gene>
<dbReference type="GO" id="GO:0043041">
    <property type="term" value="P:amino acid activation for nonribosomal peptide biosynthetic process"/>
    <property type="evidence" value="ECO:0007669"/>
    <property type="project" value="TreeGrafter"/>
</dbReference>
<evidence type="ECO:0000256" key="1">
    <source>
        <dbReference type="ARBA" id="ARBA00001957"/>
    </source>
</evidence>
<dbReference type="CDD" id="cd19531">
    <property type="entry name" value="LCL_NRPS-like"/>
    <property type="match status" value="1"/>
</dbReference>
<feature type="domain" description="Carrier" evidence="5">
    <location>
        <begin position="1004"/>
        <end position="1079"/>
    </location>
</feature>
<dbReference type="PANTHER" id="PTHR45527">
    <property type="entry name" value="NONRIBOSOMAL PEPTIDE SYNTHETASE"/>
    <property type="match status" value="1"/>
</dbReference>
<dbReference type="EMBL" id="CP073767">
    <property type="protein sequence ID" value="UWZ52331.1"/>
    <property type="molecule type" value="Genomic_DNA"/>
</dbReference>
<dbReference type="Gene3D" id="3.30.300.30">
    <property type="match status" value="1"/>
</dbReference>
<dbReference type="SUPFAM" id="SSF52777">
    <property type="entry name" value="CoA-dependent acyltransferases"/>
    <property type="match status" value="2"/>
</dbReference>
<dbReference type="GO" id="GO:0072330">
    <property type="term" value="P:monocarboxylic acid biosynthetic process"/>
    <property type="evidence" value="ECO:0007669"/>
    <property type="project" value="UniProtKB-ARBA"/>
</dbReference>
<dbReference type="PROSITE" id="PS00012">
    <property type="entry name" value="PHOSPHOPANTETHEINE"/>
    <property type="match status" value="1"/>
</dbReference>
<evidence type="ECO:0000313" key="6">
    <source>
        <dbReference type="EMBL" id="UWZ52331.1"/>
    </source>
</evidence>
<dbReference type="PROSITE" id="PS50075">
    <property type="entry name" value="CARRIER"/>
    <property type="match status" value="1"/>
</dbReference>
<dbReference type="Pfam" id="PF00550">
    <property type="entry name" value="PP-binding"/>
    <property type="match status" value="1"/>
</dbReference>
<sequence>MTLSDQHTHEDTAPTRDTLRELMQRRVAAARAAAATGADIPRRADPDAPQPLSPAQRRLWFNAQFEADTSIYHVPAVLRLTGALDAGALLAALRDVAARHEVLRSVIVTPAPGSGLPDGSPPVAVAGPADRVGLSIVEIDGSGLAAALRAEVSRPFQLDREPPMRATLFRLAAEHHVLALTVHHIATDAWSQDLMLDELGALYAARTGHGAPPAPPRLQYADITEWQASRAAESTGEHVAYWVDRLAGLAPALALPTDRPYPAVADWAGGYEPVHVPPALAARIRQAAGDGGATPFMVLLAAWQALLGRLCGSDDVAVGVPESGRHHRATEQVVGCCINTLVLRTDLSGDPTGRQLLERVRETTLEAFTHAAAPFEQVVEAVAPQRSTATTPIFQSMLFLLETPQRDPVLPGVRAERLESPLDSNKFDVSLSLTGRDGGYDGFISYRRDLFDRGTVHRWAGWLLALLDGMLGEPDRPLSRLDLLGDAGRAALLDLGTGPALPAGAPATILDAVAAQAAARPGAVAVDARDGTLTYGELAAAAARVAAAVRAHGAGPGTPVGICLPRDRRLPAALVGVWQAGSAYVPLEPDHPVDRLRYQLGDSGAGVVLAAAETLDVARRITEGTGAAVVDLAAALTAAPGAAPAVGPADLAYILYTSGSTGRPKGVELSHGSLAAFVAGQCALMPVAPDDVMLGLTALSFDVAGLELWVALGHGLRLVLLDRAVAVDGHLVARRIADAGVTVMTATPTTFRMLVAAGWQAPAVRAVAIGETVDPALARELTTRLGEFWNGYGPTETAVTSTMYRVTEPVGDTVPIGTPMPGESVYVMDAAGRLALPGTVGELWIGGAGVARGYRGRPDLTEAAFVADPHRPGARCYRTGDLARWRGDGLLDFLGRRDHQVKVRGHRIELGEIEVRLRAAPGVAEAVVVVADRSGDAHLVGYVVTVPGHTPDPARLETLLRATLPDHMVPRRWMTLPALPVNGSGKVDRTALPDPGEQQRPRVAPASEAEQLVAEVWGAVLRRDDLSVHDNFFALGGHSLSATLVVGRLRDALDFPVPVRLLFEQPVLAGFAAALESLLLAEVTQA</sequence>
<dbReference type="SUPFAM" id="SSF47336">
    <property type="entry name" value="ACP-like"/>
    <property type="match status" value="1"/>
</dbReference>
<dbReference type="GO" id="GO:0008610">
    <property type="term" value="P:lipid biosynthetic process"/>
    <property type="evidence" value="ECO:0007669"/>
    <property type="project" value="UniProtKB-ARBA"/>
</dbReference>
<dbReference type="InterPro" id="IPR025110">
    <property type="entry name" value="AMP-bd_C"/>
</dbReference>
<dbReference type="GO" id="GO:0005829">
    <property type="term" value="C:cytosol"/>
    <property type="evidence" value="ECO:0007669"/>
    <property type="project" value="TreeGrafter"/>
</dbReference>
<dbReference type="PROSITE" id="PS00455">
    <property type="entry name" value="AMP_BINDING"/>
    <property type="match status" value="1"/>
</dbReference>
<dbReference type="RefSeq" id="WP_052386146.1">
    <property type="nucleotide sequence ID" value="NZ_CP073767.1"/>
</dbReference>
<organism evidence="6 7">
    <name type="scientific">Dactylosporangium aurantiacum</name>
    <dbReference type="NCBI Taxonomy" id="35754"/>
    <lineage>
        <taxon>Bacteria</taxon>
        <taxon>Bacillati</taxon>
        <taxon>Actinomycetota</taxon>
        <taxon>Actinomycetes</taxon>
        <taxon>Micromonosporales</taxon>
        <taxon>Micromonosporaceae</taxon>
        <taxon>Dactylosporangium</taxon>
    </lineage>
</organism>
<evidence type="ECO:0000256" key="3">
    <source>
        <dbReference type="ARBA" id="ARBA00022553"/>
    </source>
</evidence>
<comment type="cofactor">
    <cofactor evidence="1">
        <name>pantetheine 4'-phosphate</name>
        <dbReference type="ChEBI" id="CHEBI:47942"/>
    </cofactor>
</comment>